<proteinExistence type="predicted"/>
<gene>
    <name evidence="1" type="ORF">MNB_SV-13-1304</name>
</gene>
<organism evidence="1">
    <name type="scientific">hydrothermal vent metagenome</name>
    <dbReference type="NCBI Taxonomy" id="652676"/>
    <lineage>
        <taxon>unclassified sequences</taxon>
        <taxon>metagenomes</taxon>
        <taxon>ecological metagenomes</taxon>
    </lineage>
</organism>
<name>A0A1W1CE36_9ZZZZ</name>
<protein>
    <submittedName>
        <fullName evidence="1">Uncharacterized protein</fullName>
    </submittedName>
</protein>
<sequence>MHPLCSLVNTAMFKLAPKGRFRDLLNATSAWTNPCLAREFGL</sequence>
<evidence type="ECO:0000313" key="1">
    <source>
        <dbReference type="EMBL" id="SFV64034.1"/>
    </source>
</evidence>
<reference evidence="1" key="1">
    <citation type="submission" date="2016-10" db="EMBL/GenBank/DDBJ databases">
        <authorList>
            <person name="de Groot N.N."/>
        </authorList>
    </citation>
    <scope>NUCLEOTIDE SEQUENCE</scope>
</reference>
<dbReference type="EMBL" id="FPHM01000083">
    <property type="protein sequence ID" value="SFV64034.1"/>
    <property type="molecule type" value="Genomic_DNA"/>
</dbReference>
<dbReference type="AlphaFoldDB" id="A0A1W1CE36"/>
<accession>A0A1W1CE36</accession>